<protein>
    <submittedName>
        <fullName evidence="2">Uncharacterized protein</fullName>
    </submittedName>
</protein>
<comment type="caution">
    <text evidence="2">The sequence shown here is derived from an EMBL/GenBank/DDBJ whole genome shotgun (WGS) entry which is preliminary data.</text>
</comment>
<evidence type="ECO:0000313" key="2">
    <source>
        <dbReference type="EMBL" id="OHA08817.1"/>
    </source>
</evidence>
<feature type="transmembrane region" description="Helical" evidence="1">
    <location>
        <begin position="36"/>
        <end position="59"/>
    </location>
</feature>
<evidence type="ECO:0000256" key="1">
    <source>
        <dbReference type="SAM" id="Phobius"/>
    </source>
</evidence>
<sequence length="309" mass="33375">MNRKEVSLAIVTFAAGLTNAYLWKGALFEGEFRNAAFYSLPVVSLFVLAILFALSSAFLKTAALRGGTAVLAAASPYLLIPYSTTALSGAALSGLAGWYAASAIANEYAVSNSFSARKILRGGLPVFFTAVALMLAVFYFTAVSGENSSLFFPKTLFDTAVKLFQEPLQGILPGFRSDASVDQLLLAFAAQQAGADIDVSSLPPAERERLMAEGRTALAEQFGIALTGREKAGDVLYRLTNAQIEKFVGPYRAYLPFLAAFGFFVAVKAFTLPVYWTSLILVWAVVRLLVMLTVLTEKIETIEIRRLTL</sequence>
<keyword evidence="1" id="KW-0812">Transmembrane</keyword>
<feature type="transmembrane region" description="Helical" evidence="1">
    <location>
        <begin position="253"/>
        <end position="270"/>
    </location>
</feature>
<evidence type="ECO:0000313" key="3">
    <source>
        <dbReference type="Proteomes" id="UP000176705"/>
    </source>
</evidence>
<feature type="transmembrane region" description="Helical" evidence="1">
    <location>
        <begin position="119"/>
        <end position="140"/>
    </location>
</feature>
<feature type="transmembrane region" description="Helical" evidence="1">
    <location>
        <begin position="276"/>
        <end position="296"/>
    </location>
</feature>
<feature type="transmembrane region" description="Helical" evidence="1">
    <location>
        <begin position="79"/>
        <end position="99"/>
    </location>
</feature>
<gene>
    <name evidence="2" type="ORF">A3B37_00505</name>
</gene>
<dbReference type="STRING" id="1802280.A3B37_00505"/>
<proteinExistence type="predicted"/>
<name>A0A1G2LB15_9BACT</name>
<keyword evidence="1" id="KW-1133">Transmembrane helix</keyword>
<dbReference type="Proteomes" id="UP000176705">
    <property type="component" value="Unassembled WGS sequence"/>
</dbReference>
<dbReference type="AlphaFoldDB" id="A0A1G2LB15"/>
<organism evidence="2 3">
    <name type="scientific">Candidatus Sungbacteria bacterium RIFCSPLOWO2_01_FULL_59_16</name>
    <dbReference type="NCBI Taxonomy" id="1802280"/>
    <lineage>
        <taxon>Bacteria</taxon>
        <taxon>Candidatus Sungiibacteriota</taxon>
    </lineage>
</organism>
<dbReference type="EMBL" id="MHQS01000010">
    <property type="protein sequence ID" value="OHA08817.1"/>
    <property type="molecule type" value="Genomic_DNA"/>
</dbReference>
<accession>A0A1G2LB15</accession>
<keyword evidence="1" id="KW-0472">Membrane</keyword>
<reference evidence="2 3" key="1">
    <citation type="journal article" date="2016" name="Nat. Commun.">
        <title>Thousands of microbial genomes shed light on interconnected biogeochemical processes in an aquifer system.</title>
        <authorList>
            <person name="Anantharaman K."/>
            <person name="Brown C.T."/>
            <person name="Hug L.A."/>
            <person name="Sharon I."/>
            <person name="Castelle C.J."/>
            <person name="Probst A.J."/>
            <person name="Thomas B.C."/>
            <person name="Singh A."/>
            <person name="Wilkins M.J."/>
            <person name="Karaoz U."/>
            <person name="Brodie E.L."/>
            <person name="Williams K.H."/>
            <person name="Hubbard S.S."/>
            <person name="Banfield J.F."/>
        </authorList>
    </citation>
    <scope>NUCLEOTIDE SEQUENCE [LARGE SCALE GENOMIC DNA]</scope>
</reference>